<feature type="compositionally biased region" description="Pro residues" evidence="1">
    <location>
        <begin position="134"/>
        <end position="146"/>
    </location>
</feature>
<feature type="compositionally biased region" description="Polar residues" evidence="1">
    <location>
        <begin position="612"/>
        <end position="631"/>
    </location>
</feature>
<feature type="region of interest" description="Disordered" evidence="1">
    <location>
        <begin position="35"/>
        <end position="97"/>
    </location>
</feature>
<feature type="region of interest" description="Disordered" evidence="1">
    <location>
        <begin position="528"/>
        <end position="672"/>
    </location>
</feature>
<sequence>MPSPPPPYSPETSDGLRQASVSSPLLESFGFTASPLPVESARSSPQVPMSPSFPPPPAAQSSRHRERSASGLTGPRALLAGFRGKQPAAPEVRPSYTTHVPQFVEVYPPAARRAASTGQLQTSSSDVGTLPSSMPLPGPPPNPPTPGARSQSLNRFPTSSSTYSEASERSFDNTRPKRTVPTTSLGPIPPTPVGWTESEDVQSHGPQSEIEAHSSYQPLHIDTGAHREVSLTRRPATRELSAQGLRERRSLSRRTKDRSNDVLSPSSDSSRRSDFVALPAEGTISRRREHISTVSGYAEATSSAEPNTRAQAAARTQHQDAPTVPASVLTPPYTPAVKHIENDVPGKAKLHAPRATSGNRPVSHLLHTPNEDTVIAAPLTPSRPGSATSVKTPARLDVFALQAIERHRVFVEKETAATSDEERLELFANFMVHESRLRRDRYQAAYNTMAGDVVDLTRDMWRSYTKNSKRAVTPSTSMSSFDPTAQAWGSDGQPSSANGGLLSSASSLDEFTPATDTASVDDPQDAFDRAESRQWPESFKPTLSPIPSMAQSTVPDEESSRGRAPSRWWESSGSGSGSIGKPDRMEKTHRETKYMGVKAAQLQEATEPSPALSRQSGTPGASRQSFMQSPNEYPPEKVGWNEGTDFDTPMATPARTAERKSSTASASSPLDISRLVTLPPPYPRHHPAVNNSHPLLSEFRNQHRTLADQSDTRAIKDGFLDGDFAIRQQQKDLTKERRNRLRSSVQSKIADGSISFGDAAQAEKDFDGEEAERGKANARGNFERYEISLAQPLNTLLTDKITQADTCILQLMNDLENRNQVQDPNQSQEEGDEHPERLEKLTLLKWLFEAREQLHKEMFDLHAERSEQYSEVILTPYRIQRAQAKIDEAIAFFAKDSRQRQLAFAKAALKRFDDLQVTMERNVSRGVEDQLSAFWDIAPGLLEVACKIPDDLSSFDIHVPSTEYDENPSYTAFPLQYLYSLLSHAEKSAYQFIESQTNLLCLLHEVRTAAAKSNLRLLELECLPAGSPVVTSPAFTSEVVLARREAEERLTADLKEKVGEVEGQWRAALGRGLDGCKGRVREFLEEMGGWEEGLEA</sequence>
<feature type="compositionally biased region" description="Polar residues" evidence="1">
    <location>
        <begin position="292"/>
        <end position="306"/>
    </location>
</feature>
<dbReference type="Proteomes" id="UP001175353">
    <property type="component" value="Unassembled WGS sequence"/>
</dbReference>
<feature type="region of interest" description="Disordered" evidence="1">
    <location>
        <begin position="232"/>
        <end position="327"/>
    </location>
</feature>
<proteinExistence type="predicted"/>
<feature type="compositionally biased region" description="Low complexity" evidence="1">
    <location>
        <begin position="495"/>
        <end position="507"/>
    </location>
</feature>
<feature type="compositionally biased region" description="Basic and acidic residues" evidence="1">
    <location>
        <begin position="166"/>
        <end position="175"/>
    </location>
</feature>
<name>A0AAN6K2M5_9PEZI</name>
<comment type="caution">
    <text evidence="2">The sequence shown here is derived from an EMBL/GenBank/DDBJ whole genome shotgun (WGS) entry which is preliminary data.</text>
</comment>
<feature type="compositionally biased region" description="Polar residues" evidence="1">
    <location>
        <begin position="473"/>
        <end position="483"/>
    </location>
</feature>
<evidence type="ECO:0000313" key="2">
    <source>
        <dbReference type="EMBL" id="KAK0963879.1"/>
    </source>
</evidence>
<feature type="compositionally biased region" description="Basic and acidic residues" evidence="1">
    <location>
        <begin position="581"/>
        <end position="593"/>
    </location>
</feature>
<gene>
    <name evidence="2" type="ORF">LTR91_018779</name>
</gene>
<dbReference type="EMBL" id="JAUJLE010000269">
    <property type="protein sequence ID" value="KAK0963879.1"/>
    <property type="molecule type" value="Genomic_DNA"/>
</dbReference>
<protein>
    <submittedName>
        <fullName evidence="2">Uncharacterized protein</fullName>
    </submittedName>
</protein>
<evidence type="ECO:0000313" key="3">
    <source>
        <dbReference type="Proteomes" id="UP001175353"/>
    </source>
</evidence>
<accession>A0AAN6K2M5</accession>
<feature type="compositionally biased region" description="Polar residues" evidence="1">
    <location>
        <begin position="148"/>
        <end position="157"/>
    </location>
</feature>
<keyword evidence="3" id="KW-1185">Reference proteome</keyword>
<reference evidence="2" key="1">
    <citation type="submission" date="2023-06" db="EMBL/GenBank/DDBJ databases">
        <title>Black Yeasts Isolated from many extreme environments.</title>
        <authorList>
            <person name="Coleine C."/>
            <person name="Stajich J.E."/>
            <person name="Selbmann L."/>
        </authorList>
    </citation>
    <scope>NUCLEOTIDE SEQUENCE</scope>
    <source>
        <strain evidence="2">CCFEE 5200</strain>
    </source>
</reference>
<dbReference type="AlphaFoldDB" id="A0AAN6K2M5"/>
<feature type="region of interest" description="Disordered" evidence="1">
    <location>
        <begin position="466"/>
        <end position="507"/>
    </location>
</feature>
<evidence type="ECO:0000256" key="1">
    <source>
        <dbReference type="SAM" id="MobiDB-lite"/>
    </source>
</evidence>
<feature type="region of interest" description="Disordered" evidence="1">
    <location>
        <begin position="1"/>
        <end position="23"/>
    </location>
</feature>
<organism evidence="2 3">
    <name type="scientific">Friedmanniomyces endolithicus</name>
    <dbReference type="NCBI Taxonomy" id="329885"/>
    <lineage>
        <taxon>Eukaryota</taxon>
        <taxon>Fungi</taxon>
        <taxon>Dikarya</taxon>
        <taxon>Ascomycota</taxon>
        <taxon>Pezizomycotina</taxon>
        <taxon>Dothideomycetes</taxon>
        <taxon>Dothideomycetidae</taxon>
        <taxon>Mycosphaerellales</taxon>
        <taxon>Teratosphaeriaceae</taxon>
        <taxon>Friedmanniomyces</taxon>
    </lineage>
</organism>
<feature type="compositionally biased region" description="Polar residues" evidence="1">
    <location>
        <begin position="116"/>
        <end position="127"/>
    </location>
</feature>
<feature type="region of interest" description="Disordered" evidence="1">
    <location>
        <begin position="111"/>
        <end position="215"/>
    </location>
</feature>